<accession>A0ABR1VJ95</accession>
<keyword evidence="4" id="KW-0378">Hydrolase</keyword>
<sequence length="899" mass="100568">MQGDQAPTRASQLPLFRHLRSLHPRGLAGGCNGEISSELGSAIGLQCNAQHSKGVPEDATKAHSIDAAEPGDATGKEASVASADTPKVDEVAPQPANSIDPKQTLESDAPLWCPVTLRAHSILLDFRMITCPACHQYLYLKKAKKATDVATEPEDKSESSDNVEAEKVLVTNTVDFRDIEDDCVERAPWPGTFDLLEARKDMVDDNLAFEVVTVLETSITGEPGQTRVRSRPQGPARGTARAPFRSSTTPASEILSDSKLEIAVRQTTIIIHSRALLRLIKSVVSYYPSVSLDGKTVDLAEPFALIAHHLSQLENFVADSVDPSGLPEPKTRAAEKKDLANRQLGSLLRFVKQPKYTSPIEEEMARNGRGYCTFRMLWYLFRPGGTVYLSRDGKLDALVISDVTIDVKILRPEAKSLKPYDISLWYLDFDGRHVGRSEESVSIPAFEGERLITSLKLFPVEYRDNSDGGETKRELEELGKRWFGYLLGAQSHYKGEFIGPLGRQFDGRVFVDNAAYIEEESATNPPRQPAKPRGGPMPGPPRPNMPGPPPMATDSEADKSSHREIPVVGDVDDLGEGLSVCSCDDCLGKRVHPPPGFQWAAYDLIDPRVTKTLELPGSSHGKDHRYLLCSRRLFGFVFKSRRWEVLDVKFCSPARIQPEALKSLVMPEERKTIIKALVEQYNTARSKDGSPQRKQWGADYIESKGEGQIFLLHGGPGWESLCEFSSHSYATAECIAEFTGRPLLSLTVGDIGTFEEKVEERLSYWFNLAEKWGAVMLIDEADVYLERRTVSDLRRNGIVSVFLRCMEYYRGILFLTTNRVGQFDDAFVSRIHLIIHYSPLGEPERRKIWTQFFEKLEDERDDISITSRARKYVLHDPEINDVKWNGREIRNGKKLTLQF</sequence>
<name>A0ABR1VJ95_9PEZI</name>
<comment type="caution">
    <text evidence="4">The sequence shown here is derived from an EMBL/GenBank/DDBJ whole genome shotgun (WGS) entry which is preliminary data.</text>
</comment>
<feature type="region of interest" description="Disordered" evidence="1">
    <location>
        <begin position="68"/>
        <end position="104"/>
    </location>
</feature>
<dbReference type="EMBL" id="JAQQWN010000008">
    <property type="protein sequence ID" value="KAK8071311.1"/>
    <property type="molecule type" value="Genomic_DNA"/>
</dbReference>
<feature type="compositionally biased region" description="Polar residues" evidence="1">
    <location>
        <begin position="95"/>
        <end position="104"/>
    </location>
</feature>
<dbReference type="Pfam" id="PF23232">
    <property type="entry name" value="AAA_lid_13"/>
    <property type="match status" value="1"/>
</dbReference>
<dbReference type="RefSeq" id="XP_066665119.1">
    <property type="nucleotide sequence ID" value="XM_066815829.1"/>
</dbReference>
<proteinExistence type="predicted"/>
<dbReference type="Proteomes" id="UP001433268">
    <property type="component" value="Unassembled WGS sequence"/>
</dbReference>
<dbReference type="GeneID" id="92048889"/>
<dbReference type="Gene3D" id="3.40.50.300">
    <property type="entry name" value="P-loop containing nucleotide triphosphate hydrolases"/>
    <property type="match status" value="1"/>
</dbReference>
<dbReference type="SUPFAM" id="SSF52540">
    <property type="entry name" value="P-loop containing nucleoside triphosphate hydrolases"/>
    <property type="match status" value="1"/>
</dbReference>
<dbReference type="InterPro" id="IPR056599">
    <property type="entry name" value="AAA_lid_fung"/>
</dbReference>
<protein>
    <submittedName>
        <fullName evidence="4">P-loop containing nucleoside triphosphate hydrolase</fullName>
    </submittedName>
</protein>
<feature type="domain" description="DUF7025" evidence="2">
    <location>
        <begin position="368"/>
        <end position="463"/>
    </location>
</feature>
<feature type="domain" description="AAA+ ATPase lid" evidence="3">
    <location>
        <begin position="841"/>
        <end position="894"/>
    </location>
</feature>
<keyword evidence="5" id="KW-1185">Reference proteome</keyword>
<evidence type="ECO:0000313" key="4">
    <source>
        <dbReference type="EMBL" id="KAK8071311.1"/>
    </source>
</evidence>
<feature type="region of interest" description="Disordered" evidence="1">
    <location>
        <begin position="518"/>
        <end position="562"/>
    </location>
</feature>
<evidence type="ECO:0000259" key="2">
    <source>
        <dbReference type="Pfam" id="PF22942"/>
    </source>
</evidence>
<evidence type="ECO:0000256" key="1">
    <source>
        <dbReference type="SAM" id="MobiDB-lite"/>
    </source>
</evidence>
<dbReference type="Pfam" id="PF22942">
    <property type="entry name" value="DUF7025"/>
    <property type="match status" value="1"/>
</dbReference>
<feature type="compositionally biased region" description="Pro residues" evidence="1">
    <location>
        <begin position="535"/>
        <end position="551"/>
    </location>
</feature>
<evidence type="ECO:0000313" key="5">
    <source>
        <dbReference type="Proteomes" id="UP001433268"/>
    </source>
</evidence>
<dbReference type="PANTHER" id="PTHR46411">
    <property type="entry name" value="FAMILY ATPASE, PUTATIVE-RELATED"/>
    <property type="match status" value="1"/>
</dbReference>
<evidence type="ECO:0000259" key="3">
    <source>
        <dbReference type="Pfam" id="PF23232"/>
    </source>
</evidence>
<organism evidence="4 5">
    <name type="scientific">Apiospora hydei</name>
    <dbReference type="NCBI Taxonomy" id="1337664"/>
    <lineage>
        <taxon>Eukaryota</taxon>
        <taxon>Fungi</taxon>
        <taxon>Dikarya</taxon>
        <taxon>Ascomycota</taxon>
        <taxon>Pezizomycotina</taxon>
        <taxon>Sordariomycetes</taxon>
        <taxon>Xylariomycetidae</taxon>
        <taxon>Amphisphaeriales</taxon>
        <taxon>Apiosporaceae</taxon>
        <taxon>Apiospora</taxon>
    </lineage>
</organism>
<dbReference type="InterPro" id="IPR027417">
    <property type="entry name" value="P-loop_NTPase"/>
</dbReference>
<feature type="region of interest" description="Disordered" evidence="1">
    <location>
        <begin position="222"/>
        <end position="250"/>
    </location>
</feature>
<dbReference type="InterPro" id="IPR054289">
    <property type="entry name" value="DUF7025"/>
</dbReference>
<gene>
    <name evidence="4" type="ORF">PG997_011514</name>
</gene>
<reference evidence="4 5" key="1">
    <citation type="submission" date="2023-01" db="EMBL/GenBank/DDBJ databases">
        <title>Analysis of 21 Apiospora genomes using comparative genomics revels a genus with tremendous synthesis potential of carbohydrate active enzymes and secondary metabolites.</title>
        <authorList>
            <person name="Sorensen T."/>
        </authorList>
    </citation>
    <scope>NUCLEOTIDE SEQUENCE [LARGE SCALE GENOMIC DNA]</scope>
    <source>
        <strain evidence="4 5">CBS 114990</strain>
    </source>
</reference>
<dbReference type="GO" id="GO:0016787">
    <property type="term" value="F:hydrolase activity"/>
    <property type="evidence" value="ECO:0007669"/>
    <property type="project" value="UniProtKB-KW"/>
</dbReference>
<dbReference type="PANTHER" id="PTHR46411:SF4">
    <property type="entry name" value="AAA+ ATPASE DOMAIN-CONTAINING PROTEIN"/>
    <property type="match status" value="1"/>
</dbReference>